<organism evidence="7 8">
    <name type="scientific">Paenibacillus psychroresistens</name>
    <dbReference type="NCBI Taxonomy" id="1778678"/>
    <lineage>
        <taxon>Bacteria</taxon>
        <taxon>Bacillati</taxon>
        <taxon>Bacillota</taxon>
        <taxon>Bacilli</taxon>
        <taxon>Bacillales</taxon>
        <taxon>Paenibacillaceae</taxon>
        <taxon>Paenibacillus</taxon>
    </lineage>
</organism>
<evidence type="ECO:0000259" key="6">
    <source>
        <dbReference type="SMART" id="SM01049"/>
    </source>
</evidence>
<dbReference type="Gene3D" id="3.30.450.20">
    <property type="entry name" value="PAS domain"/>
    <property type="match status" value="1"/>
</dbReference>
<keyword evidence="3" id="KW-0812">Transmembrane</keyword>
<dbReference type="EMBL" id="CP034235">
    <property type="protein sequence ID" value="QGQ98449.1"/>
    <property type="molecule type" value="Genomic_DNA"/>
</dbReference>
<evidence type="ECO:0000256" key="5">
    <source>
        <dbReference type="ARBA" id="ARBA00023136"/>
    </source>
</evidence>
<dbReference type="RefSeq" id="WP_155703556.1">
    <property type="nucleotide sequence ID" value="NZ_CP034235.1"/>
</dbReference>
<dbReference type="Pfam" id="PF17200">
    <property type="entry name" value="sCache_2"/>
    <property type="match status" value="1"/>
</dbReference>
<feature type="domain" description="Single Cache" evidence="6">
    <location>
        <begin position="36"/>
        <end position="143"/>
    </location>
</feature>
<gene>
    <name evidence="7" type="ORF">EHS13_27995</name>
</gene>
<keyword evidence="2" id="KW-1003">Cell membrane</keyword>
<dbReference type="GO" id="GO:0005886">
    <property type="term" value="C:plasma membrane"/>
    <property type="evidence" value="ECO:0007669"/>
    <property type="project" value="UniProtKB-SubCell"/>
</dbReference>
<evidence type="ECO:0000313" key="8">
    <source>
        <dbReference type="Proteomes" id="UP000426246"/>
    </source>
</evidence>
<evidence type="ECO:0000256" key="4">
    <source>
        <dbReference type="ARBA" id="ARBA00022989"/>
    </source>
</evidence>
<dbReference type="OrthoDB" id="9810264at2"/>
<reference evidence="8" key="1">
    <citation type="submission" date="2018-11" db="EMBL/GenBank/DDBJ databases">
        <title>Complete genome sequence of Paenibacillus sp. ML311-T8.</title>
        <authorList>
            <person name="Nam Y.-D."/>
            <person name="Kang J."/>
            <person name="Chung W.-H."/>
            <person name="Park Y.S."/>
        </authorList>
    </citation>
    <scope>NUCLEOTIDE SEQUENCE [LARGE SCALE GENOMIC DNA]</scope>
    <source>
        <strain evidence="8">ML311-T8</strain>
    </source>
</reference>
<dbReference type="KEGG" id="ppsc:EHS13_27995"/>
<evidence type="ECO:0000256" key="3">
    <source>
        <dbReference type="ARBA" id="ARBA00022692"/>
    </source>
</evidence>
<keyword evidence="5" id="KW-0472">Membrane</keyword>
<proteinExistence type="predicted"/>
<evidence type="ECO:0000256" key="2">
    <source>
        <dbReference type="ARBA" id="ARBA00022475"/>
    </source>
</evidence>
<evidence type="ECO:0000256" key="1">
    <source>
        <dbReference type="ARBA" id="ARBA00004651"/>
    </source>
</evidence>
<keyword evidence="8" id="KW-1185">Reference proteome</keyword>
<dbReference type="InterPro" id="IPR033480">
    <property type="entry name" value="sCache_2"/>
</dbReference>
<dbReference type="Proteomes" id="UP000426246">
    <property type="component" value="Chromosome"/>
</dbReference>
<dbReference type="SMART" id="SM01049">
    <property type="entry name" value="Cache_2"/>
    <property type="match status" value="1"/>
</dbReference>
<keyword evidence="4" id="KW-1133">Transmembrane helix</keyword>
<accession>A0A6B8RR50</accession>
<protein>
    <recommendedName>
        <fullName evidence="6">Single Cache domain-containing protein</fullName>
    </recommendedName>
</protein>
<name>A0A6B8RR50_9BACL</name>
<comment type="subcellular location">
    <subcellularLocation>
        <location evidence="1">Cell membrane</location>
        <topology evidence="1">Multi-pass membrane protein</topology>
    </subcellularLocation>
</comment>
<dbReference type="AlphaFoldDB" id="A0A6B8RR50"/>
<sequence length="173" mass="19370">MKLWKRSIKIQFILIVTLLVILSGTLAGVITYQTAKKELKESGLQQLQEIVAGAIAVSATLQDEVIAGNLTLKEAQDKAKDIIDGPMNPDGKSRDLTKAHFMYKTEGYMWASDNDITLTMHPLGFENVSLKDYQLDNGVYLTAELVRRGKLPNAEDRTLVYPWKNAGRMLMKL</sequence>
<evidence type="ECO:0000313" key="7">
    <source>
        <dbReference type="EMBL" id="QGQ98449.1"/>
    </source>
</evidence>